<evidence type="ECO:0000256" key="1">
    <source>
        <dbReference type="SAM" id="MobiDB-lite"/>
    </source>
</evidence>
<reference evidence="3" key="1">
    <citation type="journal article" date="2019" name="Int. J. Syst. Evol. Microbiol.">
        <title>The Global Catalogue of Microorganisms (GCM) 10K type strain sequencing project: providing services to taxonomists for standard genome sequencing and annotation.</title>
        <authorList>
            <consortium name="The Broad Institute Genomics Platform"/>
            <consortium name="The Broad Institute Genome Sequencing Center for Infectious Disease"/>
            <person name="Wu L."/>
            <person name="Ma J."/>
        </authorList>
    </citation>
    <scope>NUCLEOTIDE SEQUENCE [LARGE SCALE GENOMIC DNA]</scope>
    <source>
        <strain evidence="3">JCM 9091</strain>
    </source>
</reference>
<evidence type="ECO:0000313" key="3">
    <source>
        <dbReference type="Proteomes" id="UP001501532"/>
    </source>
</evidence>
<gene>
    <name evidence="2" type="ORF">GCM10010448_34500</name>
</gene>
<dbReference type="EMBL" id="BAAAUF010000024">
    <property type="protein sequence ID" value="GAA3048480.1"/>
    <property type="molecule type" value="Genomic_DNA"/>
</dbReference>
<proteinExistence type="predicted"/>
<dbReference type="Proteomes" id="UP001501532">
    <property type="component" value="Unassembled WGS sequence"/>
</dbReference>
<evidence type="ECO:0000313" key="2">
    <source>
        <dbReference type="EMBL" id="GAA3048480.1"/>
    </source>
</evidence>
<dbReference type="InterPro" id="IPR046480">
    <property type="entry name" value="DUF6573"/>
</dbReference>
<keyword evidence="3" id="KW-1185">Reference proteome</keyword>
<feature type="region of interest" description="Disordered" evidence="1">
    <location>
        <begin position="137"/>
        <end position="161"/>
    </location>
</feature>
<sequence length="161" mass="16912">MPDSLIPGASDCDGVSEDAMRWRPEEQHSQADALTELFGGEADVIHAYARAQALADGVLVAAPTELAREAGFRVPVALTAAAWAHCVLWGDEDSRRQTPQDETGRLWDILTMTRSAIRRSQGGAAALRSSCTGFREAAAPVSPAESGLPPRSGPATTPSGS</sequence>
<comment type="caution">
    <text evidence="2">The sequence shown here is derived from an EMBL/GenBank/DDBJ whole genome shotgun (WGS) entry which is preliminary data.</text>
</comment>
<accession>A0ABP6LL42</accession>
<dbReference type="Pfam" id="PF20213">
    <property type="entry name" value="DUF6573"/>
    <property type="match status" value="1"/>
</dbReference>
<name>A0ABP6LL42_9ACTN</name>
<dbReference type="RefSeq" id="WP_234519723.1">
    <property type="nucleotide sequence ID" value="NZ_BAAAUF010000024.1"/>
</dbReference>
<protein>
    <submittedName>
        <fullName evidence="2">Uncharacterized protein</fullName>
    </submittedName>
</protein>
<organism evidence="2 3">
    <name type="scientific">Streptomyces glomeratus</name>
    <dbReference type="NCBI Taxonomy" id="284452"/>
    <lineage>
        <taxon>Bacteria</taxon>
        <taxon>Bacillati</taxon>
        <taxon>Actinomycetota</taxon>
        <taxon>Actinomycetes</taxon>
        <taxon>Kitasatosporales</taxon>
        <taxon>Streptomycetaceae</taxon>
        <taxon>Streptomyces</taxon>
    </lineage>
</organism>